<feature type="non-terminal residue" evidence="2">
    <location>
        <position position="1"/>
    </location>
</feature>
<dbReference type="PANTHER" id="PTHR46534">
    <property type="entry name" value="IGGFC_BINDING DOMAIN-CONTAINING PROTEIN"/>
    <property type="match status" value="1"/>
</dbReference>
<evidence type="ECO:0000259" key="1">
    <source>
        <dbReference type="Pfam" id="PF17517"/>
    </source>
</evidence>
<dbReference type="InterPro" id="IPR035234">
    <property type="entry name" value="IgGFc-bd_N"/>
</dbReference>
<name>A0A8S4AD76_9EUPU</name>
<comment type="caution">
    <text evidence="2">The sequence shown here is derived from an EMBL/GenBank/DDBJ whole genome shotgun (WGS) entry which is preliminary data.</text>
</comment>
<dbReference type="OrthoDB" id="10005154at2759"/>
<organism evidence="2 3">
    <name type="scientific">Candidula unifasciata</name>
    <dbReference type="NCBI Taxonomy" id="100452"/>
    <lineage>
        <taxon>Eukaryota</taxon>
        <taxon>Metazoa</taxon>
        <taxon>Spiralia</taxon>
        <taxon>Lophotrochozoa</taxon>
        <taxon>Mollusca</taxon>
        <taxon>Gastropoda</taxon>
        <taxon>Heterobranchia</taxon>
        <taxon>Euthyneura</taxon>
        <taxon>Panpulmonata</taxon>
        <taxon>Eupulmonata</taxon>
        <taxon>Stylommatophora</taxon>
        <taxon>Helicina</taxon>
        <taxon>Helicoidea</taxon>
        <taxon>Geomitridae</taxon>
        <taxon>Candidula</taxon>
    </lineage>
</organism>
<keyword evidence="3" id="KW-1185">Reference proteome</keyword>
<accession>A0A8S4AD76</accession>
<dbReference type="PANTHER" id="PTHR46534:SF1">
    <property type="entry name" value="IGGFC-BINDING PROTEIN N-TERMINAL DOMAIN-CONTAINING PROTEIN"/>
    <property type="match status" value="1"/>
</dbReference>
<evidence type="ECO:0000313" key="2">
    <source>
        <dbReference type="EMBL" id="CAG5136011.1"/>
    </source>
</evidence>
<sequence length="696" mass="75789">MGSSFVVYKTPPWSSSSDFIRVVALKNGTNVYMSTGYQRFQLQGSQYVTRQFFHNVILVEADQPVLVIKYSQNGDYPTMTLIPPTALYLTGETVIISEVPGLSNKQQYLIVVATKDFIQQMNLSSATPLTGTNMAAVVVRVPDGSKNVTLVGPKHPRMSFIAYSYLTSNTVCFQTAVAFNQLTINRPCSVTSGSPGDHTDNDCDGEIDEDVCSEYNYPFTSDCTTTRSPQRGWREPDIWGQEFTLQVPDHCQRSLTDDVVLLYVTARSGISAVQVALDTPADLSKVKKTLTILSTDNYRVFNLTGAAIKGNGSKVVSGQTLHVTASAEVSVILLQVCTLIGSESILATRLMPCDVLGSEYFAVTLCNVDLCQIQIAAYHVGITEVRIRVRLQDGAAPFTFDSVEYKNGEVIAVSLSQYQSLQLQSHERDLTGTHILASKPVAVFSGGRYTMFQKMHMSNGFVEQLPPVETWGRYFIVQSSPVTKTMNKCSSRLCLDYLKIVAGTADTVVYVNDSPYTLTTAGDFLEISLLAVYSVVESTKPILVLQLTQEVNSIALSGSIVTARDHYLSTDRVPVPVVDGVAMYLMISTGHTKAQENAVMVNNKSTALTLATTLNASFFASSIVSEDFLRVSSNSSFGGHVYSSGNLMAGLFRLAYAMTKINSVCVLSKGVPGDNKDNDCDGQIDEEPCDPAELAT</sequence>
<evidence type="ECO:0000313" key="3">
    <source>
        <dbReference type="Proteomes" id="UP000678393"/>
    </source>
</evidence>
<feature type="domain" description="IgGFc-binding protein N-terminal" evidence="1">
    <location>
        <begin position="347"/>
        <end position="641"/>
    </location>
</feature>
<dbReference type="Pfam" id="PF17517">
    <property type="entry name" value="IgGFc_binding"/>
    <property type="match status" value="2"/>
</dbReference>
<dbReference type="Proteomes" id="UP000678393">
    <property type="component" value="Unassembled WGS sequence"/>
</dbReference>
<dbReference type="AlphaFoldDB" id="A0A8S4AD76"/>
<dbReference type="EMBL" id="CAJHNH020008479">
    <property type="protein sequence ID" value="CAG5136011.1"/>
    <property type="molecule type" value="Genomic_DNA"/>
</dbReference>
<reference evidence="2" key="1">
    <citation type="submission" date="2021-04" db="EMBL/GenBank/DDBJ databases">
        <authorList>
            <consortium name="Molecular Ecology Group"/>
        </authorList>
    </citation>
    <scope>NUCLEOTIDE SEQUENCE</scope>
</reference>
<protein>
    <recommendedName>
        <fullName evidence="1">IgGFc-binding protein N-terminal domain-containing protein</fullName>
    </recommendedName>
</protein>
<proteinExistence type="predicted"/>
<gene>
    <name evidence="2" type="ORF">CUNI_LOCUS21569</name>
</gene>
<feature type="domain" description="IgGFc-binding protein N-terminal" evidence="1">
    <location>
        <begin position="1"/>
        <end position="128"/>
    </location>
</feature>